<gene>
    <name evidence="8" type="ORF">FSZ17_13815</name>
</gene>
<name>A0A5B8Z543_CYTDA</name>
<keyword evidence="5 6" id="KW-0472">Membrane</keyword>
<feature type="transmembrane region" description="Helical" evidence="6">
    <location>
        <begin position="21"/>
        <end position="40"/>
    </location>
</feature>
<evidence type="ECO:0000259" key="7">
    <source>
        <dbReference type="Pfam" id="PF04138"/>
    </source>
</evidence>
<feature type="domain" description="GtrA/DPMS transmembrane" evidence="7">
    <location>
        <begin position="20"/>
        <end position="144"/>
    </location>
</feature>
<dbReference type="GO" id="GO:0005886">
    <property type="term" value="C:plasma membrane"/>
    <property type="evidence" value="ECO:0007669"/>
    <property type="project" value="TreeGrafter"/>
</dbReference>
<dbReference type="PANTHER" id="PTHR38459">
    <property type="entry name" value="PROPHAGE BACTOPRENOL-LINKED GLUCOSE TRANSLOCASE HOMOLOG"/>
    <property type="match status" value="1"/>
</dbReference>
<dbReference type="OrthoDB" id="9812049at2"/>
<dbReference type="KEGG" id="bda:FSZ17_13815"/>
<dbReference type="Pfam" id="PF04138">
    <property type="entry name" value="GtrA_DPMS_TM"/>
    <property type="match status" value="1"/>
</dbReference>
<sequence>MNSLTLILEKYLKRTNSFIRFLLVGIMNTLTGLSIMLLLLNVIGLSYWLSTFIGNSAGAFVSYFLNRSFTFQSESKITKSLPRFIAVILVCYFISFTVSHTAAEIISDISFFGYIFLSKENLAVIIGTGFYTVMNYFGQKHLVFN</sequence>
<evidence type="ECO:0000313" key="9">
    <source>
        <dbReference type="Proteomes" id="UP000321555"/>
    </source>
</evidence>
<evidence type="ECO:0000256" key="4">
    <source>
        <dbReference type="ARBA" id="ARBA00022989"/>
    </source>
</evidence>
<feature type="transmembrane region" description="Helical" evidence="6">
    <location>
        <begin position="86"/>
        <end position="116"/>
    </location>
</feature>
<dbReference type="InterPro" id="IPR007267">
    <property type="entry name" value="GtrA_DPMS_TM"/>
</dbReference>
<comment type="subcellular location">
    <subcellularLocation>
        <location evidence="1">Membrane</location>
        <topology evidence="1">Multi-pass membrane protein</topology>
    </subcellularLocation>
</comment>
<organism evidence="8 9">
    <name type="scientific">Cytobacillus dafuensis</name>
    <name type="common">Bacillus dafuensis</name>
    <dbReference type="NCBI Taxonomy" id="1742359"/>
    <lineage>
        <taxon>Bacteria</taxon>
        <taxon>Bacillati</taxon>
        <taxon>Bacillota</taxon>
        <taxon>Bacilli</taxon>
        <taxon>Bacillales</taxon>
        <taxon>Bacillaceae</taxon>
        <taxon>Cytobacillus</taxon>
    </lineage>
</organism>
<dbReference type="GO" id="GO:0000271">
    <property type="term" value="P:polysaccharide biosynthetic process"/>
    <property type="evidence" value="ECO:0007669"/>
    <property type="project" value="InterPro"/>
</dbReference>
<evidence type="ECO:0000313" key="8">
    <source>
        <dbReference type="EMBL" id="QED48230.1"/>
    </source>
</evidence>
<evidence type="ECO:0000256" key="6">
    <source>
        <dbReference type="SAM" id="Phobius"/>
    </source>
</evidence>
<keyword evidence="4 6" id="KW-1133">Transmembrane helix</keyword>
<accession>A0A5B8Z543</accession>
<keyword evidence="3 6" id="KW-0812">Transmembrane</keyword>
<dbReference type="AlphaFoldDB" id="A0A5B8Z543"/>
<comment type="similarity">
    <text evidence="2">Belongs to the GtrA family.</text>
</comment>
<feature type="transmembrane region" description="Helical" evidence="6">
    <location>
        <begin position="122"/>
        <end position="138"/>
    </location>
</feature>
<feature type="transmembrane region" description="Helical" evidence="6">
    <location>
        <begin position="46"/>
        <end position="65"/>
    </location>
</feature>
<dbReference type="Proteomes" id="UP000321555">
    <property type="component" value="Chromosome"/>
</dbReference>
<protein>
    <submittedName>
        <fullName evidence="8">GtrA family protein</fullName>
    </submittedName>
</protein>
<reference evidence="9" key="1">
    <citation type="submission" date="2019-08" db="EMBL/GenBank/DDBJ databases">
        <authorList>
            <person name="Zheng X."/>
        </authorList>
    </citation>
    <scope>NUCLEOTIDE SEQUENCE [LARGE SCALE GENOMIC DNA]</scope>
    <source>
        <strain evidence="9">FJAT-25496</strain>
    </source>
</reference>
<proteinExistence type="inferred from homology"/>
<evidence type="ECO:0000256" key="3">
    <source>
        <dbReference type="ARBA" id="ARBA00022692"/>
    </source>
</evidence>
<dbReference type="PANTHER" id="PTHR38459:SF1">
    <property type="entry name" value="PROPHAGE BACTOPRENOL-LINKED GLUCOSE TRANSLOCASE HOMOLOG"/>
    <property type="match status" value="1"/>
</dbReference>
<dbReference type="InterPro" id="IPR051401">
    <property type="entry name" value="GtrA_CellWall_Glycosyl"/>
</dbReference>
<dbReference type="RefSeq" id="WP_057771012.1">
    <property type="nucleotide sequence ID" value="NZ_CP042593.1"/>
</dbReference>
<evidence type="ECO:0000256" key="2">
    <source>
        <dbReference type="ARBA" id="ARBA00009399"/>
    </source>
</evidence>
<dbReference type="EMBL" id="CP042593">
    <property type="protein sequence ID" value="QED48230.1"/>
    <property type="molecule type" value="Genomic_DNA"/>
</dbReference>
<evidence type="ECO:0000256" key="5">
    <source>
        <dbReference type="ARBA" id="ARBA00023136"/>
    </source>
</evidence>
<evidence type="ECO:0000256" key="1">
    <source>
        <dbReference type="ARBA" id="ARBA00004141"/>
    </source>
</evidence>
<keyword evidence="9" id="KW-1185">Reference proteome</keyword>
<dbReference type="STRING" id="1742359.GCA_001439625_01832"/>